<evidence type="ECO:0000259" key="1">
    <source>
        <dbReference type="Pfam" id="PF07883"/>
    </source>
</evidence>
<dbReference type="SUPFAM" id="SSF51182">
    <property type="entry name" value="RmlC-like cupins"/>
    <property type="match status" value="1"/>
</dbReference>
<dbReference type="Proteomes" id="UP000019140">
    <property type="component" value="Unassembled WGS sequence"/>
</dbReference>
<protein>
    <recommendedName>
        <fullName evidence="1">Cupin type-2 domain-containing protein</fullName>
    </recommendedName>
</protein>
<dbReference type="AlphaFoldDB" id="W4M8P6"/>
<reference evidence="2 3" key="1">
    <citation type="journal article" date="2014" name="Nature">
        <title>An environmental bacterial taxon with a large and distinct metabolic repertoire.</title>
        <authorList>
            <person name="Wilson M.C."/>
            <person name="Mori T."/>
            <person name="Ruckert C."/>
            <person name="Uria A.R."/>
            <person name="Helf M.J."/>
            <person name="Takada K."/>
            <person name="Gernert C."/>
            <person name="Steffens U.A."/>
            <person name="Heycke N."/>
            <person name="Schmitt S."/>
            <person name="Rinke C."/>
            <person name="Helfrich E.J."/>
            <person name="Brachmann A.O."/>
            <person name="Gurgui C."/>
            <person name="Wakimoto T."/>
            <person name="Kracht M."/>
            <person name="Crusemann M."/>
            <person name="Hentschel U."/>
            <person name="Abe I."/>
            <person name="Matsunaga S."/>
            <person name="Kalinowski J."/>
            <person name="Takeyama H."/>
            <person name="Piel J."/>
        </authorList>
    </citation>
    <scope>NUCLEOTIDE SEQUENCE [LARGE SCALE GENOMIC DNA]</scope>
    <source>
        <strain evidence="3">TSY2</strain>
    </source>
</reference>
<dbReference type="PROSITE" id="PS51257">
    <property type="entry name" value="PROKAR_LIPOPROTEIN"/>
    <property type="match status" value="1"/>
</dbReference>
<keyword evidence="3" id="KW-1185">Reference proteome</keyword>
<dbReference type="PANTHER" id="PTHR36440:SF1">
    <property type="entry name" value="PUTATIVE (AFU_ORTHOLOGUE AFUA_8G07350)-RELATED"/>
    <property type="match status" value="1"/>
</dbReference>
<name>W4M8P6_9BACT</name>
<dbReference type="InterPro" id="IPR014710">
    <property type="entry name" value="RmlC-like_jellyroll"/>
</dbReference>
<evidence type="ECO:0000313" key="3">
    <source>
        <dbReference type="Proteomes" id="UP000019140"/>
    </source>
</evidence>
<feature type="domain" description="Cupin type-2" evidence="1">
    <location>
        <begin position="39"/>
        <end position="107"/>
    </location>
</feature>
<dbReference type="InterPro" id="IPR011051">
    <property type="entry name" value="RmlC_Cupin_sf"/>
</dbReference>
<accession>W4M8P6</accession>
<proteinExistence type="predicted"/>
<dbReference type="PANTHER" id="PTHR36440">
    <property type="entry name" value="PUTATIVE (AFU_ORTHOLOGUE AFUA_8G07350)-RELATED"/>
    <property type="match status" value="1"/>
</dbReference>
<comment type="caution">
    <text evidence="2">The sequence shown here is derived from an EMBL/GenBank/DDBJ whole genome shotgun (WGS) entry which is preliminary data.</text>
</comment>
<dbReference type="Gene3D" id="2.60.120.10">
    <property type="entry name" value="Jelly Rolls"/>
    <property type="match status" value="1"/>
</dbReference>
<dbReference type="InterPro" id="IPR053146">
    <property type="entry name" value="QDO-like"/>
</dbReference>
<gene>
    <name evidence="2" type="ORF">ETSY2_16380</name>
</gene>
<evidence type="ECO:0000313" key="2">
    <source>
        <dbReference type="EMBL" id="ETX06563.1"/>
    </source>
</evidence>
<dbReference type="Pfam" id="PF07883">
    <property type="entry name" value="Cupin_2"/>
    <property type="match status" value="1"/>
</dbReference>
<dbReference type="HOGENOM" id="CLU_1773980_0_0_7"/>
<dbReference type="EMBL" id="AZHX01000665">
    <property type="protein sequence ID" value="ETX06563.1"/>
    <property type="molecule type" value="Genomic_DNA"/>
</dbReference>
<dbReference type="InterPro" id="IPR013096">
    <property type="entry name" value="Cupin_2"/>
</dbReference>
<organism evidence="2 3">
    <name type="scientific">Candidatus Entotheonella gemina</name>
    <dbReference type="NCBI Taxonomy" id="1429439"/>
    <lineage>
        <taxon>Bacteria</taxon>
        <taxon>Pseudomonadati</taxon>
        <taxon>Nitrospinota/Tectimicrobiota group</taxon>
        <taxon>Candidatus Tectimicrobiota</taxon>
        <taxon>Candidatus Entotheonellia</taxon>
        <taxon>Candidatus Entotheonellales</taxon>
        <taxon>Candidatus Entotheonellaceae</taxon>
        <taxon>Candidatus Entotheonella</taxon>
    </lineage>
</organism>
<sequence>MPITTKQNLSKQTGAAPGLTSCVLVDADQGSQSLHIEEVTVAPEARIPRCVNPRIEVAIIVQEGTLDVTLGRERTTVGPGDTVLVPAGTSHGFLNRYDKPARVLFVFPEHQVEQVLVSVPGATSGFLSEQGLSGYVSPEDRPLEHR</sequence>